<dbReference type="PRINTS" id="PR01171">
    <property type="entry name" value="BCTLIPOCALIN"/>
</dbReference>
<evidence type="ECO:0000256" key="1">
    <source>
        <dbReference type="ARBA" id="ARBA00006889"/>
    </source>
</evidence>
<comment type="caution">
    <text evidence="4">The sequence shown here is derived from an EMBL/GenBank/DDBJ whole genome shotgun (WGS) entry which is preliminary data.</text>
</comment>
<dbReference type="CDD" id="cd19438">
    <property type="entry name" value="lipocalin_Blc-like"/>
    <property type="match status" value="1"/>
</dbReference>
<keyword evidence="2" id="KW-0732">Signal</keyword>
<dbReference type="InterPro" id="IPR022271">
    <property type="entry name" value="Lipocalin_ApoD"/>
</dbReference>
<organism evidence="4 5">
    <name type="scientific">Aromatoleum toluvorans</name>
    <dbReference type="NCBI Taxonomy" id="92002"/>
    <lineage>
        <taxon>Bacteria</taxon>
        <taxon>Pseudomonadati</taxon>
        <taxon>Pseudomonadota</taxon>
        <taxon>Betaproteobacteria</taxon>
        <taxon>Rhodocyclales</taxon>
        <taxon>Rhodocyclaceae</taxon>
        <taxon>Aromatoleum</taxon>
    </lineage>
</organism>
<feature type="signal peptide" evidence="2">
    <location>
        <begin position="1"/>
        <end position="37"/>
    </location>
</feature>
<proteinExistence type="inferred from homology"/>
<dbReference type="EMBL" id="WTVN01000035">
    <property type="protein sequence ID" value="NMG45715.1"/>
    <property type="molecule type" value="Genomic_DNA"/>
</dbReference>
<dbReference type="PANTHER" id="PTHR10612:SF34">
    <property type="entry name" value="APOLIPOPROTEIN D"/>
    <property type="match status" value="1"/>
</dbReference>
<dbReference type="PANTHER" id="PTHR10612">
    <property type="entry name" value="APOLIPOPROTEIN D"/>
    <property type="match status" value="1"/>
</dbReference>
<evidence type="ECO:0000259" key="3">
    <source>
        <dbReference type="Pfam" id="PF08212"/>
    </source>
</evidence>
<gene>
    <name evidence="4" type="ORF">GPA22_18520</name>
</gene>
<sequence length="199" mass="22286">MKRIPPPAAPRNAAARPLRAALLALTLLGTQAPSAHAEGPQAPLSTIAALDVPRYMGTWYEIARYPNRFQRHCVGFTHAEYRLQEDGRVRVANRCRNAEGRVVEAIGAARQLGAADSPRLEVRFAPAWLSFLPAVWGDYWVIDLDADYRLAAVSEPRREYLWILSRTPTVAPQALEALRTRLAARGFDLSRLEMTRQED</sequence>
<feature type="chain" id="PRO_5045016648" description="Outer membrane lipoprotein Blc" evidence="2">
    <location>
        <begin position="38"/>
        <end position="199"/>
    </location>
</feature>
<keyword evidence="5" id="KW-1185">Reference proteome</keyword>
<accession>A0ABX1Q2T2</accession>
<name>A0ABX1Q2T2_9RHOO</name>
<dbReference type="InterPro" id="IPR000566">
    <property type="entry name" value="Lipocln_cytosolic_FA-bd_dom"/>
</dbReference>
<comment type="subcellular location">
    <subcellularLocation>
        <location evidence="2">Cell outer membrane</location>
    </subcellularLocation>
</comment>
<dbReference type="InterPro" id="IPR002446">
    <property type="entry name" value="Lipocalin_bac"/>
</dbReference>
<evidence type="ECO:0000313" key="5">
    <source>
        <dbReference type="Proteomes" id="UP000623795"/>
    </source>
</evidence>
<keyword evidence="2" id="KW-0998">Cell outer membrane</keyword>
<dbReference type="RefSeq" id="WP_169257548.1">
    <property type="nucleotide sequence ID" value="NZ_WTVN01000035.1"/>
</dbReference>
<keyword evidence="2" id="KW-0472">Membrane</keyword>
<dbReference type="Gene3D" id="2.40.128.20">
    <property type="match status" value="1"/>
</dbReference>
<comment type="function">
    <text evidence="2">Involved in the storage or transport of lipids necessary for membrane maintenance under stressful conditions. Displays a binding preference for lysophospholipids.</text>
</comment>
<protein>
    <recommendedName>
        <fullName evidence="2">Outer membrane lipoprotein Blc</fullName>
    </recommendedName>
</protein>
<comment type="similarity">
    <text evidence="1 2">Belongs to the calycin superfamily. Lipocalin family.</text>
</comment>
<comment type="subunit">
    <text evidence="2">Homodimer.</text>
</comment>
<dbReference type="InterPro" id="IPR047202">
    <property type="entry name" value="Lipocalin_Blc-like_dom"/>
</dbReference>
<keyword evidence="2" id="KW-0446">Lipid-binding</keyword>
<dbReference type="InterPro" id="IPR012674">
    <property type="entry name" value="Calycin"/>
</dbReference>
<dbReference type="SUPFAM" id="SSF50814">
    <property type="entry name" value="Lipocalins"/>
    <property type="match status" value="1"/>
</dbReference>
<reference evidence="4 5" key="1">
    <citation type="submission" date="2019-12" db="EMBL/GenBank/DDBJ databases">
        <title>Comparative genomics gives insights into the taxonomy of the Azoarcus-Aromatoleum group and reveals separate origins of nif in the plant-associated Azoarcus and non-plant-associated Aromatoleum sub-groups.</title>
        <authorList>
            <person name="Lafos M."/>
            <person name="Maluk M."/>
            <person name="Batista M."/>
            <person name="Junghare M."/>
            <person name="Carmona M."/>
            <person name="Faoro H."/>
            <person name="Cruz L.M."/>
            <person name="Battistoni F."/>
            <person name="De Souza E."/>
            <person name="Pedrosa F."/>
            <person name="Chen W.-M."/>
            <person name="Poole P.S."/>
            <person name="Dixon R.A."/>
            <person name="James E.K."/>
        </authorList>
    </citation>
    <scope>NUCLEOTIDE SEQUENCE [LARGE SCALE GENOMIC DNA]</scope>
    <source>
        <strain evidence="4 5">Td21</strain>
    </source>
</reference>
<keyword evidence="2" id="KW-0449">Lipoprotein</keyword>
<evidence type="ECO:0000313" key="4">
    <source>
        <dbReference type="EMBL" id="NMG45715.1"/>
    </source>
</evidence>
<dbReference type="PIRSF" id="PIRSF036893">
    <property type="entry name" value="Lipocalin_ApoD"/>
    <property type="match status" value="1"/>
</dbReference>
<evidence type="ECO:0000256" key="2">
    <source>
        <dbReference type="PIRNR" id="PIRNR036893"/>
    </source>
</evidence>
<feature type="domain" description="Lipocalin/cytosolic fatty-acid binding" evidence="3">
    <location>
        <begin position="50"/>
        <end position="197"/>
    </location>
</feature>
<dbReference type="Pfam" id="PF08212">
    <property type="entry name" value="Lipocalin_2"/>
    <property type="match status" value="1"/>
</dbReference>
<dbReference type="Proteomes" id="UP000623795">
    <property type="component" value="Unassembled WGS sequence"/>
</dbReference>